<name>A0ACC2X285_9TREE</name>
<accession>A0ACC2X285</accession>
<dbReference type="Proteomes" id="UP001234202">
    <property type="component" value="Unassembled WGS sequence"/>
</dbReference>
<keyword evidence="2" id="KW-1185">Reference proteome</keyword>
<evidence type="ECO:0000313" key="1">
    <source>
        <dbReference type="EMBL" id="KAJ9117695.1"/>
    </source>
</evidence>
<evidence type="ECO:0000313" key="2">
    <source>
        <dbReference type="Proteomes" id="UP001234202"/>
    </source>
</evidence>
<reference evidence="1" key="1">
    <citation type="submission" date="2023-04" db="EMBL/GenBank/DDBJ databases">
        <title>Draft Genome sequencing of Naganishia species isolated from polar environments using Oxford Nanopore Technology.</title>
        <authorList>
            <person name="Leo P."/>
            <person name="Venkateswaran K."/>
        </authorList>
    </citation>
    <scope>NUCLEOTIDE SEQUENCE</scope>
    <source>
        <strain evidence="1">DBVPG 5303</strain>
    </source>
</reference>
<gene>
    <name evidence="1" type="ORF">QFC24_006409</name>
</gene>
<dbReference type="EMBL" id="JASBWV010000031">
    <property type="protein sequence ID" value="KAJ9117695.1"/>
    <property type="molecule type" value="Genomic_DNA"/>
</dbReference>
<comment type="caution">
    <text evidence="1">The sequence shown here is derived from an EMBL/GenBank/DDBJ whole genome shotgun (WGS) entry which is preliminary data.</text>
</comment>
<organism evidence="1 2">
    <name type="scientific">Naganishia onofrii</name>
    <dbReference type="NCBI Taxonomy" id="1851511"/>
    <lineage>
        <taxon>Eukaryota</taxon>
        <taxon>Fungi</taxon>
        <taxon>Dikarya</taxon>
        <taxon>Basidiomycota</taxon>
        <taxon>Agaricomycotina</taxon>
        <taxon>Tremellomycetes</taxon>
        <taxon>Filobasidiales</taxon>
        <taxon>Filobasidiaceae</taxon>
        <taxon>Naganishia</taxon>
    </lineage>
</organism>
<proteinExistence type="predicted"/>
<sequence length="228" mass="24083">MEHLRKAESRGNSLYRSVRQPPPGPGKDTPQPASTTLPSSTGNTHTHSHTHTNMNMSSTVLNPSTPKDAQNQSRIIQEYTKLEHLQEEKIVLADTLRRIVTRHRERARDEWRRIVGDEAVAAWEALQEEELAEGVGKGKELSLAAIAYQVARMPVVGAAGAEKAEKGAGAGLGAGSVGGLIAQLVQKGGLAGSGWSTPSGADDRMSKSEESPSASASVFVLGGGGQLC</sequence>
<protein>
    <submittedName>
        <fullName evidence="1">Uncharacterized protein</fullName>
    </submittedName>
</protein>